<dbReference type="InterPro" id="IPR050950">
    <property type="entry name" value="HTH-type_LysR_regulators"/>
</dbReference>
<dbReference type="AlphaFoldDB" id="A0A7W9JFJ7"/>
<dbReference type="Gene3D" id="1.10.10.10">
    <property type="entry name" value="Winged helix-like DNA-binding domain superfamily/Winged helix DNA-binding domain"/>
    <property type="match status" value="1"/>
</dbReference>
<gene>
    <name evidence="6" type="ORF">HDA39_007614</name>
</gene>
<dbReference type="PROSITE" id="PS50931">
    <property type="entry name" value="HTH_LYSR"/>
    <property type="match status" value="1"/>
</dbReference>
<dbReference type="GO" id="GO:0003677">
    <property type="term" value="F:DNA binding"/>
    <property type="evidence" value="ECO:0007669"/>
    <property type="project" value="UniProtKB-KW"/>
</dbReference>
<evidence type="ECO:0000313" key="6">
    <source>
        <dbReference type="EMBL" id="MBB5840880.1"/>
    </source>
</evidence>
<name>A0A7W9JFJ7_9ACTN</name>
<dbReference type="PANTHER" id="PTHR30419">
    <property type="entry name" value="HTH-TYPE TRANSCRIPTIONAL REGULATOR YBHD"/>
    <property type="match status" value="1"/>
</dbReference>
<dbReference type="Pfam" id="PF00126">
    <property type="entry name" value="HTH_1"/>
    <property type="match status" value="1"/>
</dbReference>
<dbReference type="InterPro" id="IPR036390">
    <property type="entry name" value="WH_DNA-bd_sf"/>
</dbReference>
<evidence type="ECO:0000259" key="5">
    <source>
        <dbReference type="PROSITE" id="PS50931"/>
    </source>
</evidence>
<keyword evidence="3 6" id="KW-0238">DNA-binding</keyword>
<dbReference type="Proteomes" id="UP000549971">
    <property type="component" value="Unassembled WGS sequence"/>
</dbReference>
<dbReference type="Gene3D" id="3.40.190.290">
    <property type="match status" value="1"/>
</dbReference>
<dbReference type="RefSeq" id="WP_184803547.1">
    <property type="nucleotide sequence ID" value="NZ_JACHMY010000001.1"/>
</dbReference>
<feature type="domain" description="HTH lysR-type" evidence="5">
    <location>
        <begin position="1"/>
        <end position="60"/>
    </location>
</feature>
<dbReference type="GO" id="GO:0003700">
    <property type="term" value="F:DNA-binding transcription factor activity"/>
    <property type="evidence" value="ECO:0007669"/>
    <property type="project" value="InterPro"/>
</dbReference>
<dbReference type="SUPFAM" id="SSF53850">
    <property type="entry name" value="Periplasmic binding protein-like II"/>
    <property type="match status" value="1"/>
</dbReference>
<dbReference type="Pfam" id="PF03466">
    <property type="entry name" value="LysR_substrate"/>
    <property type="match status" value="1"/>
</dbReference>
<comment type="similarity">
    <text evidence="1">Belongs to the LysR transcriptional regulatory family.</text>
</comment>
<proteinExistence type="inferred from homology"/>
<accession>A0A7W9JFJ7</accession>
<dbReference type="InterPro" id="IPR036388">
    <property type="entry name" value="WH-like_DNA-bd_sf"/>
</dbReference>
<evidence type="ECO:0000256" key="2">
    <source>
        <dbReference type="ARBA" id="ARBA00023015"/>
    </source>
</evidence>
<evidence type="ECO:0000313" key="7">
    <source>
        <dbReference type="Proteomes" id="UP000549971"/>
    </source>
</evidence>
<reference evidence="6 7" key="1">
    <citation type="submission" date="2020-08" db="EMBL/GenBank/DDBJ databases">
        <title>Sequencing the genomes of 1000 actinobacteria strains.</title>
        <authorList>
            <person name="Klenk H.-P."/>
        </authorList>
    </citation>
    <scope>NUCLEOTIDE SEQUENCE [LARGE SCALE GENOMIC DNA]</scope>
    <source>
        <strain evidence="6 7">DSM 28967</strain>
    </source>
</reference>
<dbReference type="SUPFAM" id="SSF46785">
    <property type="entry name" value="Winged helix' DNA-binding domain"/>
    <property type="match status" value="1"/>
</dbReference>
<dbReference type="GO" id="GO:0005829">
    <property type="term" value="C:cytosol"/>
    <property type="evidence" value="ECO:0007669"/>
    <property type="project" value="TreeGrafter"/>
</dbReference>
<evidence type="ECO:0000256" key="4">
    <source>
        <dbReference type="ARBA" id="ARBA00023163"/>
    </source>
</evidence>
<dbReference type="PANTHER" id="PTHR30419:SF2">
    <property type="entry name" value="LYSR FAMILY TRANSCRIPTIONAL REGULATOR"/>
    <property type="match status" value="1"/>
</dbReference>
<keyword evidence="7" id="KW-1185">Reference proteome</keyword>
<comment type="caution">
    <text evidence="6">The sequence shown here is derived from an EMBL/GenBank/DDBJ whole genome shotgun (WGS) entry which is preliminary data.</text>
</comment>
<keyword evidence="2" id="KW-0805">Transcription regulation</keyword>
<dbReference type="FunFam" id="1.10.10.10:FF:000001">
    <property type="entry name" value="LysR family transcriptional regulator"/>
    <property type="match status" value="1"/>
</dbReference>
<dbReference type="InterPro" id="IPR000847">
    <property type="entry name" value="LysR_HTH_N"/>
</dbReference>
<protein>
    <submittedName>
        <fullName evidence="6">DNA-binding transcriptional LysR family regulator</fullName>
    </submittedName>
</protein>
<organism evidence="6 7">
    <name type="scientific">Kribbella italica</name>
    <dbReference type="NCBI Taxonomy" id="1540520"/>
    <lineage>
        <taxon>Bacteria</taxon>
        <taxon>Bacillati</taxon>
        <taxon>Actinomycetota</taxon>
        <taxon>Actinomycetes</taxon>
        <taxon>Propionibacteriales</taxon>
        <taxon>Kribbellaceae</taxon>
        <taxon>Kribbella</taxon>
    </lineage>
</organism>
<keyword evidence="4" id="KW-0804">Transcription</keyword>
<dbReference type="InterPro" id="IPR005119">
    <property type="entry name" value="LysR_subst-bd"/>
</dbReference>
<evidence type="ECO:0000256" key="3">
    <source>
        <dbReference type="ARBA" id="ARBA00023125"/>
    </source>
</evidence>
<sequence>MRYDLEDLRLFVHVVTEGSITAGARRMHLSLPSASARVRALEAQAGLPLLIRERRGIRPTPAGSTLARHAEAVLAETIRLDSAIAGYTAAPRRPVVLVAGASGMHRIVPLALTTYLRAYPEYDVSVSEHRTPESLRMLAEGEADLGIVLHDEAEDTDLTLEPLSEDHLVVIGQAGGVLTGRTGMTYREAAEHPMVGVSLDSSLRQWIDRHLPANAPVPRYRTLVPDLHTLIALATSGAGLAITPRRAVTASPDLDICPLTDPWSLRRHLLAHGTRRPASRRATDALADHIRATANS</sequence>
<dbReference type="EMBL" id="JACHMY010000001">
    <property type="protein sequence ID" value="MBB5840880.1"/>
    <property type="molecule type" value="Genomic_DNA"/>
</dbReference>
<evidence type="ECO:0000256" key="1">
    <source>
        <dbReference type="ARBA" id="ARBA00009437"/>
    </source>
</evidence>